<keyword evidence="2" id="KW-1185">Reference proteome</keyword>
<name>A0ABP9QL21_9PSEU</name>
<reference evidence="2" key="1">
    <citation type="journal article" date="2019" name="Int. J. Syst. Evol. Microbiol.">
        <title>The Global Catalogue of Microorganisms (GCM) 10K type strain sequencing project: providing services to taxonomists for standard genome sequencing and annotation.</title>
        <authorList>
            <consortium name="The Broad Institute Genomics Platform"/>
            <consortium name="The Broad Institute Genome Sequencing Center for Infectious Disease"/>
            <person name="Wu L."/>
            <person name="Ma J."/>
        </authorList>
    </citation>
    <scope>NUCLEOTIDE SEQUENCE [LARGE SCALE GENOMIC DNA]</scope>
    <source>
        <strain evidence="2">JCM 18303</strain>
    </source>
</reference>
<proteinExistence type="predicted"/>
<evidence type="ECO:0000313" key="2">
    <source>
        <dbReference type="Proteomes" id="UP001428817"/>
    </source>
</evidence>
<protein>
    <recommendedName>
        <fullName evidence="3">Secreted protein</fullName>
    </recommendedName>
</protein>
<comment type="caution">
    <text evidence="1">The sequence shown here is derived from an EMBL/GenBank/DDBJ whole genome shotgun (WGS) entry which is preliminary data.</text>
</comment>
<evidence type="ECO:0000313" key="1">
    <source>
        <dbReference type="EMBL" id="GAA5163512.1"/>
    </source>
</evidence>
<sequence>MVFCFAGFSSTVRWPVCGSSARSSCALPTWIGSACASIAVAGGSAGGSTGCGARVPAPKATASTGFCRIFRIRPSMSRMVGSGFVRSGDSRLGSGGSALRSGSRVSPIW</sequence>
<dbReference type="Proteomes" id="UP001428817">
    <property type="component" value="Unassembled WGS sequence"/>
</dbReference>
<organism evidence="1 2">
    <name type="scientific">Pseudonocardia eucalypti</name>
    <dbReference type="NCBI Taxonomy" id="648755"/>
    <lineage>
        <taxon>Bacteria</taxon>
        <taxon>Bacillati</taxon>
        <taxon>Actinomycetota</taxon>
        <taxon>Actinomycetes</taxon>
        <taxon>Pseudonocardiales</taxon>
        <taxon>Pseudonocardiaceae</taxon>
        <taxon>Pseudonocardia</taxon>
    </lineage>
</organism>
<gene>
    <name evidence="1" type="ORF">GCM10023321_50560</name>
</gene>
<evidence type="ECO:0008006" key="3">
    <source>
        <dbReference type="Google" id="ProtNLM"/>
    </source>
</evidence>
<dbReference type="EMBL" id="BAABJP010000029">
    <property type="protein sequence ID" value="GAA5163512.1"/>
    <property type="molecule type" value="Genomic_DNA"/>
</dbReference>
<accession>A0ABP9QL21</accession>